<dbReference type="InterPro" id="IPR057326">
    <property type="entry name" value="KR_dom"/>
</dbReference>
<evidence type="ECO:0000313" key="7">
    <source>
        <dbReference type="Proteomes" id="UP000321328"/>
    </source>
</evidence>
<keyword evidence="2" id="KW-0560">Oxidoreductase</keyword>
<dbReference type="InterPro" id="IPR036291">
    <property type="entry name" value="NAD(P)-bd_dom_sf"/>
</dbReference>
<name>A0A511D5Z2_9PSEU</name>
<keyword evidence="7" id="KW-1185">Reference proteome</keyword>
<dbReference type="PROSITE" id="PS00061">
    <property type="entry name" value="ADH_SHORT"/>
    <property type="match status" value="1"/>
</dbReference>
<dbReference type="RefSeq" id="WP_028929831.1">
    <property type="nucleotide sequence ID" value="NZ_AUII01000006.1"/>
</dbReference>
<dbReference type="STRING" id="1123024.GCA_000423625_01928"/>
<comment type="caution">
    <text evidence="6">The sequence shown here is derived from an EMBL/GenBank/DDBJ whole genome shotgun (WGS) entry which is preliminary data.</text>
</comment>
<dbReference type="GO" id="GO:0016491">
    <property type="term" value="F:oxidoreductase activity"/>
    <property type="evidence" value="ECO:0007669"/>
    <property type="project" value="UniProtKB-KW"/>
</dbReference>
<dbReference type="InterPro" id="IPR002347">
    <property type="entry name" value="SDR_fam"/>
</dbReference>
<dbReference type="Proteomes" id="UP000321328">
    <property type="component" value="Unassembled WGS sequence"/>
</dbReference>
<evidence type="ECO:0000256" key="4">
    <source>
        <dbReference type="SAM" id="MobiDB-lite"/>
    </source>
</evidence>
<protein>
    <submittedName>
        <fullName evidence="6">Short-chain dehydrogenase</fullName>
    </submittedName>
</protein>
<dbReference type="Gene3D" id="3.40.50.720">
    <property type="entry name" value="NAD(P)-binding Rossmann-like Domain"/>
    <property type="match status" value="1"/>
</dbReference>
<evidence type="ECO:0000313" key="6">
    <source>
        <dbReference type="EMBL" id="GEL19014.1"/>
    </source>
</evidence>
<dbReference type="PANTHER" id="PTHR44196:SF1">
    <property type="entry name" value="DEHYDROGENASE_REDUCTASE SDR FAMILY MEMBER 7B"/>
    <property type="match status" value="1"/>
</dbReference>
<feature type="domain" description="Ketoreductase" evidence="5">
    <location>
        <begin position="10"/>
        <end position="196"/>
    </location>
</feature>
<dbReference type="EMBL" id="BJVI01000029">
    <property type="protein sequence ID" value="GEL19014.1"/>
    <property type="molecule type" value="Genomic_DNA"/>
</dbReference>
<dbReference type="NCBIfam" id="NF005495">
    <property type="entry name" value="PRK07109.1"/>
    <property type="match status" value="1"/>
</dbReference>
<proteinExistence type="inferred from homology"/>
<reference evidence="6 7" key="1">
    <citation type="submission" date="2019-07" db="EMBL/GenBank/DDBJ databases">
        <title>Whole genome shotgun sequence of Pseudonocardia asaccharolytica NBRC 16224.</title>
        <authorList>
            <person name="Hosoyama A."/>
            <person name="Uohara A."/>
            <person name="Ohji S."/>
            <person name="Ichikawa N."/>
        </authorList>
    </citation>
    <scope>NUCLEOTIDE SEQUENCE [LARGE SCALE GENOMIC DNA]</scope>
    <source>
        <strain evidence="6 7">NBRC 16224</strain>
    </source>
</reference>
<dbReference type="Pfam" id="PF00106">
    <property type="entry name" value="adh_short"/>
    <property type="match status" value="1"/>
</dbReference>
<dbReference type="PANTHER" id="PTHR44196">
    <property type="entry name" value="DEHYDROGENASE/REDUCTASE SDR FAMILY MEMBER 7B"/>
    <property type="match status" value="1"/>
</dbReference>
<feature type="compositionally biased region" description="Basic and acidic residues" evidence="4">
    <location>
        <begin position="290"/>
        <end position="299"/>
    </location>
</feature>
<evidence type="ECO:0000256" key="1">
    <source>
        <dbReference type="ARBA" id="ARBA00006484"/>
    </source>
</evidence>
<dbReference type="OrthoDB" id="151996at2"/>
<dbReference type="InterPro" id="IPR020904">
    <property type="entry name" value="Sc_DH/Rdtase_CS"/>
</dbReference>
<evidence type="ECO:0000256" key="3">
    <source>
        <dbReference type="RuleBase" id="RU000363"/>
    </source>
</evidence>
<gene>
    <name evidence="6" type="ORF">PA7_28510</name>
</gene>
<dbReference type="AlphaFoldDB" id="A0A511D5Z2"/>
<dbReference type="GO" id="GO:0016020">
    <property type="term" value="C:membrane"/>
    <property type="evidence" value="ECO:0007669"/>
    <property type="project" value="TreeGrafter"/>
</dbReference>
<evidence type="ECO:0000256" key="2">
    <source>
        <dbReference type="ARBA" id="ARBA00023002"/>
    </source>
</evidence>
<dbReference type="SMART" id="SM00822">
    <property type="entry name" value="PKS_KR"/>
    <property type="match status" value="1"/>
</dbReference>
<organism evidence="6 7">
    <name type="scientific">Pseudonocardia asaccharolytica DSM 44247 = NBRC 16224</name>
    <dbReference type="NCBI Taxonomy" id="1123024"/>
    <lineage>
        <taxon>Bacteria</taxon>
        <taxon>Bacillati</taxon>
        <taxon>Actinomycetota</taxon>
        <taxon>Actinomycetes</taxon>
        <taxon>Pseudonocardiales</taxon>
        <taxon>Pseudonocardiaceae</taxon>
        <taxon>Pseudonocardia</taxon>
    </lineage>
</organism>
<comment type="similarity">
    <text evidence="1 3">Belongs to the short-chain dehydrogenases/reductases (SDR) family.</text>
</comment>
<dbReference type="SUPFAM" id="SSF51735">
    <property type="entry name" value="NAD(P)-binding Rossmann-fold domains"/>
    <property type="match status" value="1"/>
</dbReference>
<dbReference type="PRINTS" id="PR00080">
    <property type="entry name" value="SDRFAMILY"/>
</dbReference>
<accession>A0A511D5Z2</accession>
<dbReference type="PRINTS" id="PR00081">
    <property type="entry name" value="GDHRDH"/>
</dbReference>
<feature type="region of interest" description="Disordered" evidence="4">
    <location>
        <begin position="267"/>
        <end position="299"/>
    </location>
</feature>
<evidence type="ECO:0000259" key="5">
    <source>
        <dbReference type="SMART" id="SM00822"/>
    </source>
</evidence>
<sequence length="336" mass="36292">MTTSTAGQRKIAVVTGGTAGVGRATIREFARAGYDVAVLARGRAGLDGAAADIREAGGKALVIPADVAEPTAVDVAAEQIENELGEIDVWVNAAFAGSLAFFWDTSPQEYERITRVTYLGQVNGTRSALARMRPRDRGVIVNVGSAMAYRSIPLQSAYCGAKHAVKGFTESIRTELAHERSRVRLCMVQLPGLNTPQFSWNLNRMPKHPMPVPPIFQPELPARAIRFLAEHPRRNVWVGLSTAYTILAERLAPALVDRYLARTGIEAQQTDADRPRRGPNLFEPSDERDDPGAHGAFDDRAHRSDPLLWASMHRRAVLSGVAAAAAGVVAAATIRG</sequence>